<organism evidence="6 7">
    <name type="scientific">Stichopus japonicus</name>
    <name type="common">Sea cucumber</name>
    <dbReference type="NCBI Taxonomy" id="307972"/>
    <lineage>
        <taxon>Eukaryota</taxon>
        <taxon>Metazoa</taxon>
        <taxon>Echinodermata</taxon>
        <taxon>Eleutherozoa</taxon>
        <taxon>Echinozoa</taxon>
        <taxon>Holothuroidea</taxon>
        <taxon>Aspidochirotacea</taxon>
        <taxon>Aspidochirotida</taxon>
        <taxon>Stichopodidae</taxon>
        <taxon>Apostichopus</taxon>
    </lineage>
</organism>
<dbReference type="GO" id="GO:0042274">
    <property type="term" value="P:ribosomal small subunit biogenesis"/>
    <property type="evidence" value="ECO:0007669"/>
    <property type="project" value="TreeGrafter"/>
</dbReference>
<evidence type="ECO:0000256" key="4">
    <source>
        <dbReference type="SAM" id="MobiDB-lite"/>
    </source>
</evidence>
<dbReference type="Proteomes" id="UP000230750">
    <property type="component" value="Unassembled WGS sequence"/>
</dbReference>
<feature type="compositionally biased region" description="Basic and acidic residues" evidence="4">
    <location>
        <begin position="21"/>
        <end position="53"/>
    </location>
</feature>
<evidence type="ECO:0000313" key="7">
    <source>
        <dbReference type="Proteomes" id="UP000230750"/>
    </source>
</evidence>
<dbReference type="GO" id="GO:0042273">
    <property type="term" value="P:ribosomal large subunit biogenesis"/>
    <property type="evidence" value="ECO:0007669"/>
    <property type="project" value="TreeGrafter"/>
</dbReference>
<feature type="compositionally biased region" description="Basic and acidic residues" evidence="4">
    <location>
        <begin position="393"/>
        <end position="405"/>
    </location>
</feature>
<keyword evidence="3" id="KW-0539">Nucleus</keyword>
<evidence type="ECO:0000259" key="5">
    <source>
        <dbReference type="Pfam" id="PF04935"/>
    </source>
</evidence>
<sequence length="453" mass="52146">MIKKQKGDDSGVDSNGSIDSDDVKTVNEKEDAVDIDFESMKADSKDDSQKENDEGNNSSSMNPLYKDSFSQNDGPQEKKKARRNASKTQSSSNDMVNRMSDSKLELSSNAHEADENISDKVKKSLQIPDNIKTTSSKKAKKQSLGMKETIEENQVKQLNISTTKAKKKQNKSSANEGSDEEVVINWSDFQPTDVQKDEGHSLPADDLDKSHLSELRDKVRSKILTMETERKGKKQEDKKASSKKMKQKLKKLRKEKKKAAVATKKKMKQETESVPKDKDAEEIEEVSNSIKYSKFMFEVEAKGSKAKKTKNMIEHQTGRNYKLLLDKAERKKEKYEDLKEKDPDMAVDWLSKEKWRKAVLKAEGAKIKDDVGLLKKSLKRREKQKQKSRKKMKDMEETVVADKKERQLKRYRNLQERKHQKKAKKVKRLQKKGKLLLTDRARCEGIIQKQWID</sequence>
<feature type="compositionally biased region" description="Basic residues" evidence="4">
    <location>
        <begin position="378"/>
        <end position="392"/>
    </location>
</feature>
<feature type="region of interest" description="Disordered" evidence="4">
    <location>
        <begin position="1"/>
        <end position="283"/>
    </location>
</feature>
<dbReference type="GO" id="GO:0005730">
    <property type="term" value="C:nucleolus"/>
    <property type="evidence" value="ECO:0007669"/>
    <property type="project" value="TreeGrafter"/>
</dbReference>
<evidence type="ECO:0000256" key="1">
    <source>
        <dbReference type="ARBA" id="ARBA00004123"/>
    </source>
</evidence>
<dbReference type="GO" id="GO:0003723">
    <property type="term" value="F:RNA binding"/>
    <property type="evidence" value="ECO:0007669"/>
    <property type="project" value="TreeGrafter"/>
</dbReference>
<dbReference type="OrthoDB" id="444809at2759"/>
<dbReference type="PANTHER" id="PTHR14369:SF0">
    <property type="entry name" value="SURFEIT LOCUS PROTEIN 6"/>
    <property type="match status" value="1"/>
</dbReference>
<comment type="similarity">
    <text evidence="2">Belongs to the SURF6 family.</text>
</comment>
<feature type="compositionally biased region" description="Basic and acidic residues" evidence="4">
    <location>
        <begin position="111"/>
        <end position="122"/>
    </location>
</feature>
<accession>A0A2G8JE80</accession>
<feature type="domain" description="Ribosomal RNA-processing protein 14/surfeit locus protein 6 C-terminal" evidence="5">
    <location>
        <begin position="229"/>
        <end position="427"/>
    </location>
</feature>
<dbReference type="InterPro" id="IPR029190">
    <property type="entry name" value="Rrp14/SURF6_C"/>
</dbReference>
<proteinExistence type="inferred from homology"/>
<feature type="compositionally biased region" description="Basic residues" evidence="4">
    <location>
        <begin position="406"/>
        <end position="429"/>
    </location>
</feature>
<evidence type="ECO:0000256" key="3">
    <source>
        <dbReference type="ARBA" id="ARBA00023242"/>
    </source>
</evidence>
<feature type="compositionally biased region" description="Basic and acidic residues" evidence="4">
    <location>
        <begin position="206"/>
        <end position="220"/>
    </location>
</feature>
<dbReference type="STRING" id="307972.A0A2G8JE80"/>
<feature type="compositionally biased region" description="Polar residues" evidence="4">
    <location>
        <begin position="86"/>
        <end position="95"/>
    </location>
</feature>
<feature type="compositionally biased region" description="Polar residues" evidence="4">
    <location>
        <begin position="55"/>
        <end position="74"/>
    </location>
</feature>
<protein>
    <recommendedName>
        <fullName evidence="5">Ribosomal RNA-processing protein 14/surfeit locus protein 6 C-terminal domain-containing protein</fullName>
    </recommendedName>
</protein>
<feature type="compositionally biased region" description="Basic and acidic residues" evidence="4">
    <location>
        <begin position="268"/>
        <end position="279"/>
    </location>
</feature>
<feature type="region of interest" description="Disordered" evidence="4">
    <location>
        <begin position="378"/>
        <end position="429"/>
    </location>
</feature>
<reference evidence="6 7" key="1">
    <citation type="journal article" date="2017" name="PLoS Biol.">
        <title>The sea cucumber genome provides insights into morphological evolution and visceral regeneration.</title>
        <authorList>
            <person name="Zhang X."/>
            <person name="Sun L."/>
            <person name="Yuan J."/>
            <person name="Sun Y."/>
            <person name="Gao Y."/>
            <person name="Zhang L."/>
            <person name="Li S."/>
            <person name="Dai H."/>
            <person name="Hamel J.F."/>
            <person name="Liu C."/>
            <person name="Yu Y."/>
            <person name="Liu S."/>
            <person name="Lin W."/>
            <person name="Guo K."/>
            <person name="Jin S."/>
            <person name="Xu P."/>
            <person name="Storey K.B."/>
            <person name="Huan P."/>
            <person name="Zhang T."/>
            <person name="Zhou Y."/>
            <person name="Zhang J."/>
            <person name="Lin C."/>
            <person name="Li X."/>
            <person name="Xing L."/>
            <person name="Huo D."/>
            <person name="Sun M."/>
            <person name="Wang L."/>
            <person name="Mercier A."/>
            <person name="Li F."/>
            <person name="Yang H."/>
            <person name="Xiang J."/>
        </authorList>
    </citation>
    <scope>NUCLEOTIDE SEQUENCE [LARGE SCALE GENOMIC DNA]</scope>
    <source>
        <strain evidence="6">Shaxun</strain>
        <tissue evidence="6">Muscle</tissue>
    </source>
</reference>
<dbReference type="Pfam" id="PF04935">
    <property type="entry name" value="SURF6"/>
    <property type="match status" value="1"/>
</dbReference>
<keyword evidence="7" id="KW-1185">Reference proteome</keyword>
<feature type="compositionally biased region" description="Basic residues" evidence="4">
    <location>
        <begin position="241"/>
        <end position="267"/>
    </location>
</feature>
<dbReference type="PANTHER" id="PTHR14369">
    <property type="entry name" value="SURFEIT LOCUS PROTEIN 6"/>
    <property type="match status" value="1"/>
</dbReference>
<gene>
    <name evidence="6" type="ORF">BSL78_29122</name>
</gene>
<dbReference type="InterPro" id="IPR007019">
    <property type="entry name" value="SURF6"/>
</dbReference>
<name>A0A2G8JE80_STIJA</name>
<dbReference type="AlphaFoldDB" id="A0A2G8JE80"/>
<comment type="subcellular location">
    <subcellularLocation>
        <location evidence="1">Nucleus</location>
    </subcellularLocation>
</comment>
<comment type="caution">
    <text evidence="6">The sequence shown here is derived from an EMBL/GenBank/DDBJ whole genome shotgun (WGS) entry which is preliminary data.</text>
</comment>
<dbReference type="EMBL" id="MRZV01002301">
    <property type="protein sequence ID" value="PIK34061.1"/>
    <property type="molecule type" value="Genomic_DNA"/>
</dbReference>
<dbReference type="GO" id="GO:0003677">
    <property type="term" value="F:DNA binding"/>
    <property type="evidence" value="ECO:0007669"/>
    <property type="project" value="TreeGrafter"/>
</dbReference>
<evidence type="ECO:0000256" key="2">
    <source>
        <dbReference type="ARBA" id="ARBA00005904"/>
    </source>
</evidence>
<evidence type="ECO:0000313" key="6">
    <source>
        <dbReference type="EMBL" id="PIK34061.1"/>
    </source>
</evidence>
<feature type="compositionally biased region" description="Basic and acidic residues" evidence="4">
    <location>
        <begin position="227"/>
        <end position="240"/>
    </location>
</feature>